<name>A0A0D0UU41_9TREE</name>
<evidence type="ECO:0000313" key="2">
    <source>
        <dbReference type="EMBL" id="KIR38746.1"/>
    </source>
</evidence>
<dbReference type="EMBL" id="KN847909">
    <property type="protein sequence ID" value="KIR38746.1"/>
    <property type="molecule type" value="Genomic_DNA"/>
</dbReference>
<dbReference type="OrthoDB" id="2576461at2759"/>
<reference evidence="2 3" key="1">
    <citation type="submission" date="2015-01" db="EMBL/GenBank/DDBJ databases">
        <title>The Genome Sequence of Cryptococcus gattii Ram5.</title>
        <authorList>
            <consortium name="The Broad Institute Genomics Platform"/>
            <person name="Cuomo C."/>
            <person name="Litvintseva A."/>
            <person name="Chen Y."/>
            <person name="Heitman J."/>
            <person name="Sun S."/>
            <person name="Springer D."/>
            <person name="Dromer F."/>
            <person name="Young S."/>
            <person name="Zeng Q."/>
            <person name="Gargeya S."/>
            <person name="Abouelleil A."/>
            <person name="Alvarado L."/>
            <person name="Chapman S.B."/>
            <person name="Gainer-Dewar J."/>
            <person name="Goldberg J."/>
            <person name="Griggs A."/>
            <person name="Gujja S."/>
            <person name="Hansen M."/>
            <person name="Howarth C."/>
            <person name="Imamovic A."/>
            <person name="Larimer J."/>
            <person name="Murphy C."/>
            <person name="Naylor J."/>
            <person name="Pearson M."/>
            <person name="Priest M."/>
            <person name="Roberts A."/>
            <person name="Saif S."/>
            <person name="Shea T."/>
            <person name="Sykes S."/>
            <person name="Wortman J."/>
            <person name="Nusbaum C."/>
            <person name="Birren B."/>
        </authorList>
    </citation>
    <scope>NUCLEOTIDE SEQUENCE [LARGE SCALE GENOMIC DNA]</scope>
    <source>
        <strain evidence="2 3">Ram5</strain>
    </source>
</reference>
<dbReference type="HOGENOM" id="CLU_1421350_0_0_1"/>
<sequence>MAEDCWSDGVVNAGQALDKKRRTLTKRRGRKRQDEKCFVEEPDGTDERSGVIEEQHEIVVTTLREKASKVFAGRVALAQPILCFPPRDFPIEGVLTKHGDPTCNVIDCSIKGTSGNDGHLGVIVGPLEKQYPERWPRKMFNQQRFIPYPPFTGKDPRARNAEMATWINKLRVKWEPKDMMGRPLTSMQIIC</sequence>
<organism evidence="2 3">
    <name type="scientific">Cryptococcus deuterogattii Ram5</name>
    <dbReference type="NCBI Taxonomy" id="1296110"/>
    <lineage>
        <taxon>Eukaryota</taxon>
        <taxon>Fungi</taxon>
        <taxon>Dikarya</taxon>
        <taxon>Basidiomycota</taxon>
        <taxon>Agaricomycotina</taxon>
        <taxon>Tremellomycetes</taxon>
        <taxon>Tremellales</taxon>
        <taxon>Cryptococcaceae</taxon>
        <taxon>Cryptococcus</taxon>
        <taxon>Cryptococcus gattii species complex</taxon>
    </lineage>
</organism>
<gene>
    <name evidence="2" type="ORF">I313_05384</name>
</gene>
<evidence type="ECO:0000256" key="1">
    <source>
        <dbReference type="SAM" id="MobiDB-lite"/>
    </source>
</evidence>
<dbReference type="AlphaFoldDB" id="A0A0D0UU41"/>
<protein>
    <submittedName>
        <fullName evidence="2">Uncharacterized protein</fullName>
    </submittedName>
</protein>
<evidence type="ECO:0000313" key="3">
    <source>
        <dbReference type="Proteomes" id="UP000053392"/>
    </source>
</evidence>
<proteinExistence type="predicted"/>
<dbReference type="Proteomes" id="UP000053392">
    <property type="component" value="Unassembled WGS sequence"/>
</dbReference>
<feature type="region of interest" description="Disordered" evidence="1">
    <location>
        <begin position="23"/>
        <end position="50"/>
    </location>
</feature>
<keyword evidence="3" id="KW-1185">Reference proteome</keyword>
<accession>A0A0D0UU41</accession>
<feature type="compositionally biased region" description="Basic and acidic residues" evidence="1">
    <location>
        <begin position="32"/>
        <end position="50"/>
    </location>
</feature>